<protein>
    <recommendedName>
        <fullName evidence="3">Bacteriocin</fullName>
    </recommendedName>
</protein>
<sequence>MRKDFIQLSESKLSEVQGGSRDSYCSGQIAARVIFKKLRGQVILPTDLICQ</sequence>
<reference evidence="1 2" key="1">
    <citation type="submission" date="2016-02" db="EMBL/GenBank/DDBJ databases">
        <authorList>
            <consortium name="Pathogen Informatics"/>
        </authorList>
    </citation>
    <scope>NUCLEOTIDE SEQUENCE [LARGE SCALE GENOMIC DNA]</scope>
    <source>
        <strain evidence="1 2">LSS32</strain>
    </source>
</reference>
<accession>A0A0Z8FUZ0</accession>
<dbReference type="EMBL" id="FIGJ01000019">
    <property type="protein sequence ID" value="CYU87033.1"/>
    <property type="molecule type" value="Genomic_DNA"/>
</dbReference>
<dbReference type="AlphaFoldDB" id="A0A0Z8FUZ0"/>
<evidence type="ECO:0000313" key="1">
    <source>
        <dbReference type="EMBL" id="CYU87033.1"/>
    </source>
</evidence>
<evidence type="ECO:0000313" key="2">
    <source>
        <dbReference type="Proteomes" id="UP000072618"/>
    </source>
</evidence>
<gene>
    <name evidence="1" type="ORF">ERS132394_01618</name>
</gene>
<dbReference type="Proteomes" id="UP000072618">
    <property type="component" value="Unassembled WGS sequence"/>
</dbReference>
<organism evidence="1 2">
    <name type="scientific">Streptococcus suis</name>
    <dbReference type="NCBI Taxonomy" id="1307"/>
    <lineage>
        <taxon>Bacteria</taxon>
        <taxon>Bacillati</taxon>
        <taxon>Bacillota</taxon>
        <taxon>Bacilli</taxon>
        <taxon>Lactobacillales</taxon>
        <taxon>Streptococcaceae</taxon>
        <taxon>Streptococcus</taxon>
    </lineage>
</organism>
<evidence type="ECO:0008006" key="3">
    <source>
        <dbReference type="Google" id="ProtNLM"/>
    </source>
</evidence>
<name>A0A0Z8FUZ0_STRSU</name>
<proteinExistence type="predicted"/>